<name>A0AAD5P5K2_ACENE</name>
<comment type="function">
    <text evidence="11">Phosphorylates Ins(1,3,4,5,6)P5 at position 2 to form Ins(1,2,3,4,5,6)P6 (InsP6 or phytate). Phytate is a regulator of intracellular signaling, a highly abundant animal antinutrient, and a phosphate store in plant seeds. Also phosphorylates Ins(1,3,4,6)P4 and Ins(1,4,5,6)P4 to produce Ins(1,2,3,4,6)P5 and Ins(1,2,4,5,6)P5.</text>
</comment>
<evidence type="ECO:0000256" key="4">
    <source>
        <dbReference type="ARBA" id="ARBA00012023"/>
    </source>
</evidence>
<evidence type="ECO:0000256" key="6">
    <source>
        <dbReference type="ARBA" id="ARBA00022723"/>
    </source>
</evidence>
<keyword evidence="8 12" id="KW-0418">Kinase</keyword>
<evidence type="ECO:0000256" key="8">
    <source>
        <dbReference type="ARBA" id="ARBA00022777"/>
    </source>
</evidence>
<dbReference type="GO" id="GO:0032958">
    <property type="term" value="P:inositol phosphate biosynthetic process"/>
    <property type="evidence" value="ECO:0007669"/>
    <property type="project" value="TreeGrafter"/>
</dbReference>
<keyword evidence="10 12" id="KW-0067">ATP-binding</keyword>
<evidence type="ECO:0000313" key="13">
    <source>
        <dbReference type="EMBL" id="KAI9200322.1"/>
    </source>
</evidence>
<sequence>MGSGDGKQIRVFKDRILFLIPDQVLHCMEVVLEQKDAADWVYRGEGAANLVLAYNGSSPAFAGKVLRLQKAQRNTADVTKTECLNGESVLAKHERLVWRDNKELVSSTSKELLEQLYVQHIMRPLLGPKHVETGMRVLVSREFLESVQKNVTCKRPAWRVDAAEVDTHSNSVLLMSDHTLFRHGMLKGEPCIAVEIKPKCGFLPSSKFIAKENAVKRSMNRFRMHQVLKLQQQLISGLSEYDPLDLFSGSKERICKAIKALYTTPQNNFRVFLNGSLIFGGLGGGTSSTSVVTGKAFEDALKCIIQADDGLRTNSFIQLVAETVYHAGVLDRLLQVQKLDSFDIEAVIHAYYNVISQPCQICKELDEDKVSQLCTSLHSISLDESLKIVKNYLIAATAKDCSLMICFRPREDEVSGESYSSVHLESTNQVFDYKASFIDLDLKPLRKIEEYYELDKKIASCYKMVNPENEVNKAGIMNNNENTY</sequence>
<dbReference type="Gene3D" id="3.30.200.110">
    <property type="entry name" value="Inositol-pentakisphosphate 2-kinase, N-lobe"/>
    <property type="match status" value="1"/>
</dbReference>
<reference evidence="13" key="1">
    <citation type="journal article" date="2022" name="Plant J.">
        <title>Strategies of tolerance reflected in two North American maple genomes.</title>
        <authorList>
            <person name="McEvoy S.L."/>
            <person name="Sezen U.U."/>
            <person name="Trouern-Trend A."/>
            <person name="McMahon S.M."/>
            <person name="Schaberg P.G."/>
            <person name="Yang J."/>
            <person name="Wegrzyn J.L."/>
            <person name="Swenson N.G."/>
        </authorList>
    </citation>
    <scope>NUCLEOTIDE SEQUENCE</scope>
    <source>
        <strain evidence="13">91603</strain>
    </source>
</reference>
<evidence type="ECO:0000256" key="2">
    <source>
        <dbReference type="ARBA" id="ARBA00001947"/>
    </source>
</evidence>
<comment type="similarity">
    <text evidence="3">Belongs to the IPK1 type 2 family.</text>
</comment>
<evidence type="ECO:0000256" key="11">
    <source>
        <dbReference type="ARBA" id="ARBA00056211"/>
    </source>
</evidence>
<dbReference type="PANTHER" id="PTHR14456:SF2">
    <property type="entry name" value="INOSITOL-PENTAKISPHOSPHATE 2-KINASE"/>
    <property type="match status" value="1"/>
</dbReference>
<dbReference type="GO" id="GO:0005524">
    <property type="term" value="F:ATP binding"/>
    <property type="evidence" value="ECO:0007669"/>
    <property type="project" value="UniProtKB-KW"/>
</dbReference>
<dbReference type="Pfam" id="PF06090">
    <property type="entry name" value="Ins_P5_2-kin"/>
    <property type="match status" value="1"/>
</dbReference>
<keyword evidence="5 12" id="KW-0808">Transferase</keyword>
<evidence type="ECO:0000256" key="7">
    <source>
        <dbReference type="ARBA" id="ARBA00022741"/>
    </source>
</evidence>
<accession>A0AAD5P5K2</accession>
<gene>
    <name evidence="13" type="ORF">LWI28_005982</name>
</gene>
<evidence type="ECO:0000256" key="1">
    <source>
        <dbReference type="ARBA" id="ARBA00001774"/>
    </source>
</evidence>
<evidence type="ECO:0000256" key="12">
    <source>
        <dbReference type="RuleBase" id="RU364126"/>
    </source>
</evidence>
<dbReference type="GO" id="GO:0046872">
    <property type="term" value="F:metal ion binding"/>
    <property type="evidence" value="ECO:0007669"/>
    <property type="project" value="UniProtKB-KW"/>
</dbReference>
<proteinExistence type="inferred from homology"/>
<comment type="cofactor">
    <cofactor evidence="2">
        <name>Zn(2+)</name>
        <dbReference type="ChEBI" id="CHEBI:29105"/>
    </cofactor>
</comment>
<keyword evidence="7 12" id="KW-0547">Nucleotide-binding</keyword>
<dbReference type="GO" id="GO:0005634">
    <property type="term" value="C:nucleus"/>
    <property type="evidence" value="ECO:0007669"/>
    <property type="project" value="TreeGrafter"/>
</dbReference>
<comment type="catalytic activity">
    <reaction evidence="1 12">
        <text>1D-myo-inositol 1,3,4,5,6-pentakisphosphate + ATP = 1D-myo-inositol hexakisphosphate + ADP + H(+)</text>
        <dbReference type="Rhea" id="RHEA:20313"/>
        <dbReference type="ChEBI" id="CHEBI:15378"/>
        <dbReference type="ChEBI" id="CHEBI:30616"/>
        <dbReference type="ChEBI" id="CHEBI:57733"/>
        <dbReference type="ChEBI" id="CHEBI:58130"/>
        <dbReference type="ChEBI" id="CHEBI:456216"/>
        <dbReference type="EC" id="2.7.1.158"/>
    </reaction>
</comment>
<evidence type="ECO:0000256" key="3">
    <source>
        <dbReference type="ARBA" id="ARBA00007229"/>
    </source>
</evidence>
<evidence type="ECO:0000313" key="14">
    <source>
        <dbReference type="Proteomes" id="UP001064489"/>
    </source>
</evidence>
<reference evidence="13" key="2">
    <citation type="submission" date="2023-02" db="EMBL/GenBank/DDBJ databases">
        <authorList>
            <person name="Swenson N.G."/>
            <person name="Wegrzyn J.L."/>
            <person name="Mcevoy S.L."/>
        </authorList>
    </citation>
    <scope>NUCLEOTIDE SEQUENCE</scope>
    <source>
        <strain evidence="13">91603</strain>
        <tissue evidence="13">Leaf</tissue>
    </source>
</reference>
<dbReference type="InterPro" id="IPR009286">
    <property type="entry name" value="Ins_P5_2-kin"/>
</dbReference>
<evidence type="ECO:0000256" key="9">
    <source>
        <dbReference type="ARBA" id="ARBA00022833"/>
    </source>
</evidence>
<dbReference type="EMBL" id="JAJSOW010000001">
    <property type="protein sequence ID" value="KAI9200322.1"/>
    <property type="molecule type" value="Genomic_DNA"/>
</dbReference>
<organism evidence="13 14">
    <name type="scientific">Acer negundo</name>
    <name type="common">Box elder</name>
    <dbReference type="NCBI Taxonomy" id="4023"/>
    <lineage>
        <taxon>Eukaryota</taxon>
        <taxon>Viridiplantae</taxon>
        <taxon>Streptophyta</taxon>
        <taxon>Embryophyta</taxon>
        <taxon>Tracheophyta</taxon>
        <taxon>Spermatophyta</taxon>
        <taxon>Magnoliopsida</taxon>
        <taxon>eudicotyledons</taxon>
        <taxon>Gunneridae</taxon>
        <taxon>Pentapetalae</taxon>
        <taxon>rosids</taxon>
        <taxon>malvids</taxon>
        <taxon>Sapindales</taxon>
        <taxon>Sapindaceae</taxon>
        <taxon>Hippocastanoideae</taxon>
        <taxon>Acereae</taxon>
        <taxon>Acer</taxon>
    </lineage>
</organism>
<dbReference type="GO" id="GO:0035299">
    <property type="term" value="F:inositol-1,3,4,5,6-pentakisphosphate 2-kinase activity"/>
    <property type="evidence" value="ECO:0007669"/>
    <property type="project" value="UniProtKB-EC"/>
</dbReference>
<dbReference type="AlphaFoldDB" id="A0AAD5P5K2"/>
<dbReference type="PANTHER" id="PTHR14456">
    <property type="entry name" value="INOSITOL POLYPHOSPHATE KINASE 1"/>
    <property type="match status" value="1"/>
</dbReference>
<keyword evidence="14" id="KW-1185">Reference proteome</keyword>
<evidence type="ECO:0000256" key="5">
    <source>
        <dbReference type="ARBA" id="ARBA00022679"/>
    </source>
</evidence>
<comment type="caution">
    <text evidence="13">The sequence shown here is derived from an EMBL/GenBank/DDBJ whole genome shotgun (WGS) entry which is preliminary data.</text>
</comment>
<keyword evidence="9" id="KW-0862">Zinc</keyword>
<comment type="domain">
    <text evidence="12">The EXKPK motif is conserved in inositol-pentakisphosphate 2-kinases of both family 1 and 2.</text>
</comment>
<protein>
    <recommendedName>
        <fullName evidence="4 12">Inositol-pentakisphosphate 2-kinase</fullName>
        <ecNumber evidence="4 12">2.7.1.158</ecNumber>
    </recommendedName>
</protein>
<dbReference type="Proteomes" id="UP001064489">
    <property type="component" value="Chromosome 9"/>
</dbReference>
<dbReference type="FunFam" id="3.30.200.110:FF:000002">
    <property type="entry name" value="Inositol-pentakisphosphate 2-kinase"/>
    <property type="match status" value="1"/>
</dbReference>
<keyword evidence="6" id="KW-0479">Metal-binding</keyword>
<dbReference type="InterPro" id="IPR043001">
    <property type="entry name" value="IP5_2-K_N_lobe"/>
</dbReference>
<dbReference type="EC" id="2.7.1.158" evidence="4 12"/>
<evidence type="ECO:0000256" key="10">
    <source>
        <dbReference type="ARBA" id="ARBA00022840"/>
    </source>
</evidence>